<evidence type="ECO:0000259" key="3">
    <source>
        <dbReference type="Pfam" id="PF13407"/>
    </source>
</evidence>
<dbReference type="EMBL" id="BSRZ01000018">
    <property type="protein sequence ID" value="GLW66859.1"/>
    <property type="molecule type" value="Genomic_DNA"/>
</dbReference>
<protein>
    <submittedName>
        <fullName evidence="4">Sugar ABC transporter substrate-binding protein</fullName>
    </submittedName>
</protein>
<evidence type="ECO:0000256" key="2">
    <source>
        <dbReference type="ARBA" id="ARBA00022729"/>
    </source>
</evidence>
<dbReference type="PANTHER" id="PTHR30036:SF1">
    <property type="entry name" value="D-XYLOSE-BINDING PERIPLASMIC PROTEIN"/>
    <property type="match status" value="1"/>
</dbReference>
<organism evidence="4 5">
    <name type="scientific">Actinomadura rubrobrunea</name>
    <dbReference type="NCBI Taxonomy" id="115335"/>
    <lineage>
        <taxon>Bacteria</taxon>
        <taxon>Bacillati</taxon>
        <taxon>Actinomycetota</taxon>
        <taxon>Actinomycetes</taxon>
        <taxon>Streptosporangiales</taxon>
        <taxon>Thermomonosporaceae</taxon>
        <taxon>Actinomadura</taxon>
    </lineage>
</organism>
<dbReference type="InterPro" id="IPR025997">
    <property type="entry name" value="SBP_2_dom"/>
</dbReference>
<keyword evidence="2" id="KW-0732">Signal</keyword>
<feature type="domain" description="Periplasmic binding protein" evidence="3">
    <location>
        <begin position="60"/>
        <end position="318"/>
    </location>
</feature>
<comment type="caution">
    <text evidence="4">The sequence shown here is derived from an EMBL/GenBank/DDBJ whole genome shotgun (WGS) entry which is preliminary data.</text>
</comment>
<evidence type="ECO:0000313" key="5">
    <source>
        <dbReference type="Proteomes" id="UP001165124"/>
    </source>
</evidence>
<sequence length="377" mass="39807">MRRRASAPDMSGTVSRMLSRRKGIVGLTAITAAAALTLTACGGDSDDGGGGSGAPKGKVGVILPDTKSSVRWENFDRPYLEQAFKAAGVEYDIQNAEGDTQRFQTIADQMITNGVTVLAVSGLDSASAAAVQRKAQQQGVKTIDYDRLTLGGVADYYVSFDNVRVGEELGRGLAKCLGDKKANIVYLNGAPTDNNATLFAQGAHKVLDGMPGFTKVAEQAVPNWDAQQAATIFEQMWTQHDGEIDGVLAANDGVGNAAISILKKNGAAGKVPVTGQDATLQGLQNILDGNQCMTVYKPVKREAEAAAKLAVALLKGEKPVTDGTVRDPEGKRDVPSVLLMPISIFKDDIKRVLDDGFVKREDLCKGAYASKCEKAGL</sequence>
<dbReference type="Pfam" id="PF13407">
    <property type="entry name" value="Peripla_BP_4"/>
    <property type="match status" value="1"/>
</dbReference>
<accession>A0A9W6UX28</accession>
<dbReference type="GO" id="GO:0030288">
    <property type="term" value="C:outer membrane-bounded periplasmic space"/>
    <property type="evidence" value="ECO:0007669"/>
    <property type="project" value="TreeGrafter"/>
</dbReference>
<dbReference type="AlphaFoldDB" id="A0A9W6UX28"/>
<keyword evidence="5" id="KW-1185">Reference proteome</keyword>
<dbReference type="Gene3D" id="3.40.50.2300">
    <property type="match status" value="2"/>
</dbReference>
<dbReference type="Proteomes" id="UP001165124">
    <property type="component" value="Unassembled WGS sequence"/>
</dbReference>
<proteinExistence type="predicted"/>
<evidence type="ECO:0000256" key="1">
    <source>
        <dbReference type="ARBA" id="ARBA00004196"/>
    </source>
</evidence>
<reference evidence="4" key="1">
    <citation type="submission" date="2023-02" db="EMBL/GenBank/DDBJ databases">
        <title>Actinomadura rubrobrunea NBRC 14622.</title>
        <authorList>
            <person name="Ichikawa N."/>
            <person name="Sato H."/>
            <person name="Tonouchi N."/>
        </authorList>
    </citation>
    <scope>NUCLEOTIDE SEQUENCE</scope>
    <source>
        <strain evidence="4">NBRC 14622</strain>
    </source>
</reference>
<gene>
    <name evidence="4" type="ORF">Arub01_51030</name>
</gene>
<name>A0A9W6UX28_9ACTN</name>
<dbReference type="SUPFAM" id="SSF53822">
    <property type="entry name" value="Periplasmic binding protein-like I"/>
    <property type="match status" value="1"/>
</dbReference>
<dbReference type="InterPro" id="IPR050555">
    <property type="entry name" value="Bact_Solute-Bind_Prot2"/>
</dbReference>
<dbReference type="PANTHER" id="PTHR30036">
    <property type="entry name" value="D-XYLOSE-BINDING PERIPLASMIC PROTEIN"/>
    <property type="match status" value="1"/>
</dbReference>
<dbReference type="GO" id="GO:0030246">
    <property type="term" value="F:carbohydrate binding"/>
    <property type="evidence" value="ECO:0007669"/>
    <property type="project" value="TreeGrafter"/>
</dbReference>
<dbReference type="InterPro" id="IPR028082">
    <property type="entry name" value="Peripla_BP_I"/>
</dbReference>
<comment type="subcellular location">
    <subcellularLocation>
        <location evidence="1">Cell envelope</location>
    </subcellularLocation>
</comment>
<evidence type="ECO:0000313" key="4">
    <source>
        <dbReference type="EMBL" id="GLW66859.1"/>
    </source>
</evidence>